<dbReference type="PROSITE" id="PS50097">
    <property type="entry name" value="BTB"/>
    <property type="match status" value="1"/>
</dbReference>
<keyword evidence="3" id="KW-1185">Reference proteome</keyword>
<dbReference type="Proteomes" id="UP000001593">
    <property type="component" value="Unassembled WGS sequence"/>
</dbReference>
<dbReference type="AlphaFoldDB" id="A7T841"/>
<proteinExistence type="predicted"/>
<feature type="non-terminal residue" evidence="2">
    <location>
        <position position="270"/>
    </location>
</feature>
<evidence type="ECO:0000313" key="3">
    <source>
        <dbReference type="Proteomes" id="UP000001593"/>
    </source>
</evidence>
<dbReference type="Pfam" id="PF00651">
    <property type="entry name" value="BTB"/>
    <property type="match status" value="1"/>
</dbReference>
<dbReference type="InterPro" id="IPR011705">
    <property type="entry name" value="BACK"/>
</dbReference>
<dbReference type="SMART" id="SM00225">
    <property type="entry name" value="BTB"/>
    <property type="match status" value="1"/>
</dbReference>
<dbReference type="Gene3D" id="1.25.40.420">
    <property type="match status" value="1"/>
</dbReference>
<dbReference type="HOGENOM" id="CLU_015899_4_1_1"/>
<dbReference type="EMBL" id="DS472463">
    <property type="protein sequence ID" value="EDO27854.1"/>
    <property type="molecule type" value="Genomic_DNA"/>
</dbReference>
<dbReference type="eggNOG" id="KOG2075">
    <property type="taxonomic scope" value="Eukaryota"/>
</dbReference>
<reference evidence="2 3" key="1">
    <citation type="journal article" date="2007" name="Science">
        <title>Sea anemone genome reveals ancestral eumetazoan gene repertoire and genomic organization.</title>
        <authorList>
            <person name="Putnam N.H."/>
            <person name="Srivastava M."/>
            <person name="Hellsten U."/>
            <person name="Dirks B."/>
            <person name="Chapman J."/>
            <person name="Salamov A."/>
            <person name="Terry A."/>
            <person name="Shapiro H."/>
            <person name="Lindquist E."/>
            <person name="Kapitonov V.V."/>
            <person name="Jurka J."/>
            <person name="Genikhovich G."/>
            <person name="Grigoriev I.V."/>
            <person name="Lucas S.M."/>
            <person name="Steele R.E."/>
            <person name="Finnerty J.R."/>
            <person name="Technau U."/>
            <person name="Martindale M.Q."/>
            <person name="Rokhsar D.S."/>
        </authorList>
    </citation>
    <scope>NUCLEOTIDE SEQUENCE [LARGE SCALE GENOMIC DNA]</scope>
    <source>
        <strain evidence="3">CH2 X CH6</strain>
    </source>
</reference>
<protein>
    <recommendedName>
        <fullName evidence="1">BTB domain-containing protein</fullName>
    </recommendedName>
</protein>
<dbReference type="KEGG" id="nve:5498208"/>
<feature type="domain" description="BTB" evidence="1">
    <location>
        <begin position="22"/>
        <end position="96"/>
    </location>
</feature>
<gene>
    <name evidence="2" type="ORF">NEMVEDRAFT_v1g1917</name>
</gene>
<accession>A7T841</accession>
<dbReference type="SUPFAM" id="SSF54695">
    <property type="entry name" value="POZ domain"/>
    <property type="match status" value="1"/>
</dbReference>
<dbReference type="PhylomeDB" id="A7T841"/>
<organism evidence="2 3">
    <name type="scientific">Nematostella vectensis</name>
    <name type="common">Starlet sea anemone</name>
    <dbReference type="NCBI Taxonomy" id="45351"/>
    <lineage>
        <taxon>Eukaryota</taxon>
        <taxon>Metazoa</taxon>
        <taxon>Cnidaria</taxon>
        <taxon>Anthozoa</taxon>
        <taxon>Hexacorallia</taxon>
        <taxon>Actiniaria</taxon>
        <taxon>Edwardsiidae</taxon>
        <taxon>Nematostella</taxon>
    </lineage>
</organism>
<name>A7T841_NEMVE</name>
<dbReference type="Gene3D" id="3.30.710.10">
    <property type="entry name" value="Potassium Channel Kv1.1, Chain A"/>
    <property type="match status" value="1"/>
</dbReference>
<dbReference type="InParanoid" id="A7T841"/>
<dbReference type="OMA" id="WWILLEY"/>
<sequence>WQTSMCSLRERNKHMFNNELFSDVRFLVGRSAKQSIPAHKYIMSISSPVFSSMFFAFGALQAEQLTREQIEISECEPAAFLELLRYLYYDEVQLTTITAPEVLYLARKYLIPHLADICTDFLVTNLTVDNSLTVLDQCCMLGVGKGLEKQCWDIVDKRAENIADDVTFVEIDHGTLTAFLCRDTLVAKETTLFNAAVRWAGKECQRLKLPLTAEARRQVLGDTFYSIRFPLMSMKDFTDQVARSGYLTYEEVANMYIGFNSGFQKCHVKF</sequence>
<dbReference type="PANTHER" id="PTHR45774">
    <property type="entry name" value="BTB/POZ DOMAIN-CONTAINING"/>
    <property type="match status" value="1"/>
</dbReference>
<feature type="non-terminal residue" evidence="2">
    <location>
        <position position="1"/>
    </location>
</feature>
<dbReference type="STRING" id="45351.A7T841"/>
<evidence type="ECO:0000313" key="2">
    <source>
        <dbReference type="EMBL" id="EDO27854.1"/>
    </source>
</evidence>
<dbReference type="SMART" id="SM00875">
    <property type="entry name" value="BACK"/>
    <property type="match status" value="1"/>
</dbReference>
<evidence type="ECO:0000259" key="1">
    <source>
        <dbReference type="PROSITE" id="PS50097"/>
    </source>
</evidence>
<dbReference type="InterPro" id="IPR000210">
    <property type="entry name" value="BTB/POZ_dom"/>
</dbReference>
<dbReference type="PANTHER" id="PTHR45774:SF8">
    <property type="match status" value="1"/>
</dbReference>
<dbReference type="Pfam" id="PF07707">
    <property type="entry name" value="BACK"/>
    <property type="match status" value="1"/>
</dbReference>
<dbReference type="InterPro" id="IPR011333">
    <property type="entry name" value="SKP1/BTB/POZ_sf"/>
</dbReference>